<dbReference type="OrthoDB" id="2017643at2759"/>
<dbReference type="GO" id="GO:0016020">
    <property type="term" value="C:membrane"/>
    <property type="evidence" value="ECO:0007669"/>
    <property type="project" value="UniProtKB-SubCell"/>
</dbReference>
<dbReference type="GeneID" id="113491661"/>
<proteinExistence type="inferred from homology"/>
<evidence type="ECO:0000313" key="10">
    <source>
        <dbReference type="RefSeq" id="XP_026724542.1"/>
    </source>
</evidence>
<evidence type="ECO:0000256" key="6">
    <source>
        <dbReference type="ARBA" id="ARBA00022989"/>
    </source>
</evidence>
<evidence type="ECO:0000256" key="2">
    <source>
        <dbReference type="ARBA" id="ARBA00007647"/>
    </source>
</evidence>
<evidence type="ECO:0000313" key="9">
    <source>
        <dbReference type="Proteomes" id="UP000322000"/>
    </source>
</evidence>
<sequence length="483" mass="55636">MRSTLTLRLIFLASCTSFIILWLSLPPAPRKYLQSHGLRQPESRLLPYKYWYHRNLYPENYRDDTCVEFPDFEDILYASASWQLLQVENGNVYVYGAYWDDRFEPLVRVLVYSDVHPLPKLYCQLWYPNDNEPQLEVAIPLYAWRTQWGGPLPGVNEPYILSCSGRRHSPEPQVAPVAAAVVTTPCGAVTNVVRVQNAPSESLLGSVQPEAGSRRNNSVAVCVKWIHFREDISSKLIEWLQLLKQMDAEKVFLYTIKLHPKTVKVLDHYEASGFVVATDLSHAPQMSGRQLSPTLMEFLDMRRELVTLNDCLYRNLGKYEWIAIIDVDEMIVPYTTNSWPDLIQSELASAASEGALPLDALVFANFYITADSQRDLVGPARLPMMAFTWRNKEHSPWGWRVKSFMNTSSMIAAHNHIPISCDRDCVMRNVKTEVGKLLHFRRTCSEEGAECEKEREIIRDDTFGRWRERMVKEIEEIERIVGV</sequence>
<dbReference type="PANTHER" id="PTHR21461:SF83">
    <property type="entry name" value="GLYCOSYLTRANSFERASE FAMILY 92 PROTEIN"/>
    <property type="match status" value="1"/>
</dbReference>
<keyword evidence="5 8" id="KW-0812">Transmembrane</keyword>
<protein>
    <recommendedName>
        <fullName evidence="8">Glycosyltransferase family 92 protein</fullName>
        <ecNumber evidence="8">2.4.1.-</ecNumber>
    </recommendedName>
</protein>
<comment type="subcellular location">
    <subcellularLocation>
        <location evidence="1">Membrane</location>
        <topology evidence="1">Single-pass membrane protein</topology>
    </subcellularLocation>
</comment>
<evidence type="ECO:0000256" key="8">
    <source>
        <dbReference type="RuleBase" id="RU366017"/>
    </source>
</evidence>
<keyword evidence="3 8" id="KW-0328">Glycosyltransferase</keyword>
<evidence type="ECO:0000256" key="7">
    <source>
        <dbReference type="ARBA" id="ARBA00023136"/>
    </source>
</evidence>
<dbReference type="InterPro" id="IPR008166">
    <property type="entry name" value="Glyco_transf_92"/>
</dbReference>
<comment type="similarity">
    <text evidence="2 8">Belongs to the glycosyltransferase 92 family.</text>
</comment>
<dbReference type="InParanoid" id="A0A7E5V8C3"/>
<evidence type="ECO:0000256" key="3">
    <source>
        <dbReference type="ARBA" id="ARBA00022676"/>
    </source>
</evidence>
<accession>A0A7E5V8C3</accession>
<dbReference type="KEGG" id="tnl:113491661"/>
<keyword evidence="9" id="KW-1185">Reference proteome</keyword>
<evidence type="ECO:0000256" key="4">
    <source>
        <dbReference type="ARBA" id="ARBA00022679"/>
    </source>
</evidence>
<dbReference type="GO" id="GO:0005737">
    <property type="term" value="C:cytoplasm"/>
    <property type="evidence" value="ECO:0007669"/>
    <property type="project" value="TreeGrafter"/>
</dbReference>
<keyword evidence="4 8" id="KW-0808">Transferase</keyword>
<name>A0A7E5V8C3_TRINI</name>
<feature type="transmembrane region" description="Helical" evidence="8">
    <location>
        <begin position="7"/>
        <end position="25"/>
    </location>
</feature>
<dbReference type="EC" id="2.4.1.-" evidence="8"/>
<dbReference type="Pfam" id="PF01697">
    <property type="entry name" value="Glyco_transf_92"/>
    <property type="match status" value="1"/>
</dbReference>
<dbReference type="PANTHER" id="PTHR21461">
    <property type="entry name" value="GLYCOSYLTRANSFERASE FAMILY 92 PROTEIN"/>
    <property type="match status" value="1"/>
</dbReference>
<keyword evidence="7 8" id="KW-0472">Membrane</keyword>
<keyword evidence="6 8" id="KW-1133">Transmembrane helix</keyword>
<evidence type="ECO:0000256" key="5">
    <source>
        <dbReference type="ARBA" id="ARBA00022692"/>
    </source>
</evidence>
<evidence type="ECO:0000256" key="1">
    <source>
        <dbReference type="ARBA" id="ARBA00004167"/>
    </source>
</evidence>
<dbReference type="AlphaFoldDB" id="A0A7E5V8C3"/>
<gene>
    <name evidence="10" type="primary">LOC113491661</name>
</gene>
<dbReference type="RefSeq" id="XP_026724542.1">
    <property type="nucleotide sequence ID" value="XM_026868741.1"/>
</dbReference>
<reference evidence="10" key="1">
    <citation type="submission" date="2025-08" db="UniProtKB">
        <authorList>
            <consortium name="RefSeq"/>
        </authorList>
    </citation>
    <scope>IDENTIFICATION</scope>
</reference>
<dbReference type="Proteomes" id="UP000322000">
    <property type="component" value="Chromosome 3"/>
</dbReference>
<dbReference type="GO" id="GO:0016757">
    <property type="term" value="F:glycosyltransferase activity"/>
    <property type="evidence" value="ECO:0007669"/>
    <property type="project" value="UniProtKB-UniRule"/>
</dbReference>
<organism evidence="9 10">
    <name type="scientific">Trichoplusia ni</name>
    <name type="common">Cabbage looper</name>
    <dbReference type="NCBI Taxonomy" id="7111"/>
    <lineage>
        <taxon>Eukaryota</taxon>
        <taxon>Metazoa</taxon>
        <taxon>Ecdysozoa</taxon>
        <taxon>Arthropoda</taxon>
        <taxon>Hexapoda</taxon>
        <taxon>Insecta</taxon>
        <taxon>Pterygota</taxon>
        <taxon>Neoptera</taxon>
        <taxon>Endopterygota</taxon>
        <taxon>Lepidoptera</taxon>
        <taxon>Glossata</taxon>
        <taxon>Ditrysia</taxon>
        <taxon>Noctuoidea</taxon>
        <taxon>Noctuidae</taxon>
        <taxon>Plusiinae</taxon>
        <taxon>Trichoplusia</taxon>
    </lineage>
</organism>